<proteinExistence type="predicted"/>
<protein>
    <submittedName>
        <fullName evidence="1">Uncharacterized protein</fullName>
    </submittedName>
</protein>
<name>A0A6J4PN48_9CYAN</name>
<reference evidence="1" key="1">
    <citation type="submission" date="2020-02" db="EMBL/GenBank/DDBJ databases">
        <authorList>
            <person name="Meier V. D."/>
        </authorList>
    </citation>
    <scope>NUCLEOTIDE SEQUENCE</scope>
    <source>
        <strain evidence="1">AVDCRST_MAG84</strain>
    </source>
</reference>
<dbReference type="EMBL" id="CADCTZ010001751">
    <property type="protein sequence ID" value="CAA9414932.1"/>
    <property type="molecule type" value="Genomic_DNA"/>
</dbReference>
<organism evidence="1">
    <name type="scientific">uncultured Microcoleus sp</name>
    <dbReference type="NCBI Taxonomy" id="259945"/>
    <lineage>
        <taxon>Bacteria</taxon>
        <taxon>Bacillati</taxon>
        <taxon>Cyanobacteriota</taxon>
        <taxon>Cyanophyceae</taxon>
        <taxon>Oscillatoriophycideae</taxon>
        <taxon>Oscillatoriales</taxon>
        <taxon>Microcoleaceae</taxon>
        <taxon>Microcoleus</taxon>
        <taxon>environmental samples</taxon>
    </lineage>
</organism>
<evidence type="ECO:0000313" key="1">
    <source>
        <dbReference type="EMBL" id="CAA9414932.1"/>
    </source>
</evidence>
<sequence length="40" mass="4846">MFTRKKFGDRNEDCRFQAMASSTSLYNVRLRKSFRAERKL</sequence>
<accession>A0A6J4PN48</accession>
<dbReference type="AlphaFoldDB" id="A0A6J4PN48"/>
<gene>
    <name evidence="1" type="ORF">AVDCRST_MAG84-6806</name>
</gene>